<dbReference type="InterPro" id="IPR003646">
    <property type="entry name" value="SH3-like_bac-type"/>
</dbReference>
<dbReference type="PROSITE" id="PS51781">
    <property type="entry name" value="SH3B"/>
    <property type="match status" value="1"/>
</dbReference>
<dbReference type="SMART" id="SM00287">
    <property type="entry name" value="SH3b"/>
    <property type="match status" value="1"/>
</dbReference>
<dbReference type="Gene3D" id="2.30.30.40">
    <property type="entry name" value="SH3 Domains"/>
    <property type="match status" value="1"/>
</dbReference>
<feature type="domain" description="SH3b" evidence="3">
    <location>
        <begin position="185"/>
        <end position="245"/>
    </location>
</feature>
<dbReference type="Pfam" id="PF08239">
    <property type="entry name" value="SH3_3"/>
    <property type="match status" value="1"/>
</dbReference>
<keyword evidence="5" id="KW-1185">Reference proteome</keyword>
<dbReference type="SUPFAM" id="SSF53187">
    <property type="entry name" value="Zn-dependent exopeptidases"/>
    <property type="match status" value="1"/>
</dbReference>
<dbReference type="Pfam" id="PF01520">
    <property type="entry name" value="Amidase_3"/>
    <property type="match status" value="1"/>
</dbReference>
<dbReference type="RefSeq" id="WP_092642690.1">
    <property type="nucleotide sequence ID" value="NZ_FNID01000038.1"/>
</dbReference>
<evidence type="ECO:0000259" key="3">
    <source>
        <dbReference type="PROSITE" id="PS51781"/>
    </source>
</evidence>
<dbReference type="GO" id="GO:0008745">
    <property type="term" value="F:N-acetylmuramoyl-L-alanine amidase activity"/>
    <property type="evidence" value="ECO:0007669"/>
    <property type="project" value="InterPro"/>
</dbReference>
<evidence type="ECO:0000313" key="5">
    <source>
        <dbReference type="Proteomes" id="UP000199182"/>
    </source>
</evidence>
<accession>A0A1H0F6J3</accession>
<dbReference type="GO" id="GO:0009253">
    <property type="term" value="P:peptidoglycan catabolic process"/>
    <property type="evidence" value="ECO:0007669"/>
    <property type="project" value="InterPro"/>
</dbReference>
<evidence type="ECO:0000256" key="1">
    <source>
        <dbReference type="ARBA" id="ARBA00022801"/>
    </source>
</evidence>
<sequence length="245" mass="26954">MPNIYLSPSTQEYNEYVIGGTEEYYMNRVADAMVPYLRSNGIRFTRNTPQMTAASSIAQSNQGSYDLHVALHSNAAPESIAGTRRGSEVYYYPNSIWGKKAAQIMADNLKEIYPLPSLVKIVPSTTLGEVRLTKAPAMLIEYAYHDNLEDAQWIAENINAIARTTVKALTQYFGVPFAEAQPPRRGTVTLGSGNLNIRAFPSVTARVLTKAPNGSTVTVLGQVNDWYVVDYNGTIGYAAARYIVV</sequence>
<keyword evidence="2" id="KW-0961">Cell wall biogenesis/degradation</keyword>
<reference evidence="4 5" key="1">
    <citation type="submission" date="2016-10" db="EMBL/GenBank/DDBJ databases">
        <authorList>
            <person name="de Groot N.N."/>
        </authorList>
    </citation>
    <scope>NUCLEOTIDE SEQUENCE [LARGE SCALE GENOMIC DNA]</scope>
    <source>
        <strain evidence="4 5">CGMCC 1.5012</strain>
    </source>
</reference>
<organism evidence="4 5">
    <name type="scientific">Acetanaerobacterium elongatum</name>
    <dbReference type="NCBI Taxonomy" id="258515"/>
    <lineage>
        <taxon>Bacteria</taxon>
        <taxon>Bacillati</taxon>
        <taxon>Bacillota</taxon>
        <taxon>Clostridia</taxon>
        <taxon>Eubacteriales</taxon>
        <taxon>Oscillospiraceae</taxon>
        <taxon>Acetanaerobacterium</taxon>
    </lineage>
</organism>
<protein>
    <submittedName>
        <fullName evidence="4">N-acetylmuramoyl-L-alanine amidase</fullName>
    </submittedName>
</protein>
<dbReference type="OrthoDB" id="9772024at2"/>
<evidence type="ECO:0000256" key="2">
    <source>
        <dbReference type="ARBA" id="ARBA00023316"/>
    </source>
</evidence>
<dbReference type="SMART" id="SM00646">
    <property type="entry name" value="Ami_3"/>
    <property type="match status" value="1"/>
</dbReference>
<dbReference type="Gene3D" id="3.40.630.40">
    <property type="entry name" value="Zn-dependent exopeptidases"/>
    <property type="match status" value="1"/>
</dbReference>
<dbReference type="AlphaFoldDB" id="A0A1H0F6J3"/>
<keyword evidence="1" id="KW-0378">Hydrolase</keyword>
<dbReference type="Proteomes" id="UP000199182">
    <property type="component" value="Unassembled WGS sequence"/>
</dbReference>
<proteinExistence type="predicted"/>
<evidence type="ECO:0000313" key="4">
    <source>
        <dbReference type="EMBL" id="SDN90287.1"/>
    </source>
</evidence>
<name>A0A1H0F6J3_9FIRM</name>
<dbReference type="InterPro" id="IPR002508">
    <property type="entry name" value="MurNAc-LAA_cat"/>
</dbReference>
<dbReference type="CDD" id="cd02696">
    <property type="entry name" value="MurNAc-LAA"/>
    <property type="match status" value="1"/>
</dbReference>
<dbReference type="GO" id="GO:0071555">
    <property type="term" value="P:cell wall organization"/>
    <property type="evidence" value="ECO:0007669"/>
    <property type="project" value="UniProtKB-KW"/>
</dbReference>
<dbReference type="STRING" id="258515.SAMN05192585_13818"/>
<gene>
    <name evidence="4" type="ORF">SAMN05192585_13818</name>
</gene>
<dbReference type="EMBL" id="FNID01000038">
    <property type="protein sequence ID" value="SDN90287.1"/>
    <property type="molecule type" value="Genomic_DNA"/>
</dbReference>